<name>A0A1L6MXV8_9BACT</name>
<evidence type="ECO:0000313" key="1">
    <source>
        <dbReference type="EMBL" id="APS00350.1"/>
    </source>
</evidence>
<organism evidence="1 2">
    <name type="scientific">Pajaroellobacter abortibovis</name>
    <dbReference type="NCBI Taxonomy" id="1882918"/>
    <lineage>
        <taxon>Bacteria</taxon>
        <taxon>Pseudomonadati</taxon>
        <taxon>Myxococcota</taxon>
        <taxon>Polyangia</taxon>
        <taxon>Polyangiales</taxon>
        <taxon>Polyangiaceae</taxon>
    </lineage>
</organism>
<reference evidence="1 2" key="1">
    <citation type="submission" date="2016-08" db="EMBL/GenBank/DDBJ databases">
        <title>Identification and validation of antigenic proteins from Pajaroellobacter abortibovis using de-novo genome sequence assembly and reverse vaccinology.</title>
        <authorList>
            <person name="Welly B.T."/>
            <person name="Miller M.R."/>
            <person name="Stott J.L."/>
            <person name="Blanchard M.T."/>
            <person name="Islas-Trejo A.D."/>
            <person name="O'Rourke S.M."/>
            <person name="Young A.E."/>
            <person name="Medrano J.F."/>
            <person name="Van Eenennaam A.L."/>
        </authorList>
    </citation>
    <scope>NUCLEOTIDE SEQUENCE [LARGE SCALE GENOMIC DNA]</scope>
    <source>
        <strain evidence="1 2">BTF92-0548A/99-0131</strain>
    </source>
</reference>
<dbReference type="AlphaFoldDB" id="A0A1L6MXV8"/>
<gene>
    <name evidence="1" type="ORF">BCY86_06410</name>
</gene>
<accession>A0A1L6MXV8</accession>
<evidence type="ECO:0000313" key="2">
    <source>
        <dbReference type="Proteomes" id="UP000185544"/>
    </source>
</evidence>
<dbReference type="EMBL" id="CP016908">
    <property type="protein sequence ID" value="APS00350.1"/>
    <property type="molecule type" value="Genomic_DNA"/>
</dbReference>
<proteinExistence type="predicted"/>
<dbReference type="RefSeq" id="WP_075277015.1">
    <property type="nucleotide sequence ID" value="NZ_CP016908.1"/>
</dbReference>
<keyword evidence="2" id="KW-1185">Reference proteome</keyword>
<sequence length="109" mass="12437">MLENHGRINPWMVLVFTSLLQTCGGVKESTEVSLESVHFLPSAMVLSNKEKYLQIDFLGGSLNYDLKIMDRGEKPWQAAWLCEFALSGGIRLEDVFLIFLRLVVLRTNF</sequence>
<dbReference type="KEGG" id="pabo:BCY86_06410"/>
<dbReference type="Proteomes" id="UP000185544">
    <property type="component" value="Chromosome"/>
</dbReference>
<protein>
    <submittedName>
        <fullName evidence="1">Uncharacterized protein</fullName>
    </submittedName>
</protein>